<reference evidence="3 4" key="1">
    <citation type="submission" date="2016-10" db="EMBL/GenBank/DDBJ databases">
        <authorList>
            <person name="de Groot N.N."/>
        </authorList>
    </citation>
    <scope>NUCLEOTIDE SEQUENCE [LARGE SCALE GENOMIC DNA]</scope>
    <source>
        <strain evidence="3 4">CGMCC 1.6502</strain>
    </source>
</reference>
<feature type="domain" description="BD-FAE-like" evidence="2">
    <location>
        <begin position="30"/>
        <end position="222"/>
    </location>
</feature>
<dbReference type="Proteomes" id="UP000198694">
    <property type="component" value="Unassembled WGS sequence"/>
</dbReference>
<sequence length="277" mass="31780">MRVEKRTFQTKLNTSYAAAYLWEDSEHFKTGEKRPVVVVCPGGGYRHTSDREADPVALKYFSEGFHVVILRYTCISEKPLFPAPHKELGQTILWIRENAEAWHVDLANIVLTGFSAGGHLACTFATEREWIANLLDVYKESLRFNHLVLCYPVINFTYGWPNQADKDKKMADLFGNDFDKQVKERLTLPDQFIPESMPRTFIWHTVDDASVPVDNSLKLMMALRDKSVTHEAHFFESGVHGLALSTSVSSQTKEQENEYCEPWFDLAVNWLKKSINT</sequence>
<gene>
    <name evidence="3" type="ORF">SAMN05216243_1167</name>
</gene>
<dbReference type="PANTHER" id="PTHR48081:SF6">
    <property type="entry name" value="PEPTIDASE S9 PROLYL OLIGOPEPTIDASE CATALYTIC DOMAIN-CONTAINING PROTEIN"/>
    <property type="match status" value="1"/>
</dbReference>
<dbReference type="OrthoDB" id="9794725at2"/>
<keyword evidence="4" id="KW-1185">Reference proteome</keyword>
<dbReference type="GO" id="GO:0016787">
    <property type="term" value="F:hydrolase activity"/>
    <property type="evidence" value="ECO:0007669"/>
    <property type="project" value="UniProtKB-KW"/>
</dbReference>
<proteinExistence type="predicted"/>
<evidence type="ECO:0000256" key="1">
    <source>
        <dbReference type="ARBA" id="ARBA00022801"/>
    </source>
</evidence>
<name>A0A1G8X4X6_9BACI</name>
<dbReference type="RefSeq" id="WP_093211893.1">
    <property type="nucleotide sequence ID" value="NZ_FNFL01000001.1"/>
</dbReference>
<dbReference type="InterPro" id="IPR050300">
    <property type="entry name" value="GDXG_lipolytic_enzyme"/>
</dbReference>
<dbReference type="InterPro" id="IPR029058">
    <property type="entry name" value="AB_hydrolase_fold"/>
</dbReference>
<organism evidence="3 4">
    <name type="scientific">Sediminibacillus albus</name>
    <dbReference type="NCBI Taxonomy" id="407036"/>
    <lineage>
        <taxon>Bacteria</taxon>
        <taxon>Bacillati</taxon>
        <taxon>Bacillota</taxon>
        <taxon>Bacilli</taxon>
        <taxon>Bacillales</taxon>
        <taxon>Bacillaceae</taxon>
        <taxon>Sediminibacillus</taxon>
    </lineage>
</organism>
<keyword evidence="1 3" id="KW-0378">Hydrolase</keyword>
<dbReference type="Pfam" id="PF20434">
    <property type="entry name" value="BD-FAE"/>
    <property type="match status" value="1"/>
</dbReference>
<dbReference type="SUPFAM" id="SSF53474">
    <property type="entry name" value="alpha/beta-Hydrolases"/>
    <property type="match status" value="1"/>
</dbReference>
<evidence type="ECO:0000313" key="4">
    <source>
        <dbReference type="Proteomes" id="UP000198694"/>
    </source>
</evidence>
<dbReference type="AlphaFoldDB" id="A0A1G8X4X6"/>
<protein>
    <submittedName>
        <fullName evidence="3">Alpha/beta hydrolase fold</fullName>
    </submittedName>
</protein>
<evidence type="ECO:0000313" key="3">
    <source>
        <dbReference type="EMBL" id="SDJ85699.1"/>
    </source>
</evidence>
<dbReference type="STRING" id="407036.SAMN05216243_1167"/>
<accession>A0A1G8X4X6</accession>
<dbReference type="Gene3D" id="3.40.50.1820">
    <property type="entry name" value="alpha/beta hydrolase"/>
    <property type="match status" value="1"/>
</dbReference>
<dbReference type="EMBL" id="FNFL01000001">
    <property type="protein sequence ID" value="SDJ85699.1"/>
    <property type="molecule type" value="Genomic_DNA"/>
</dbReference>
<dbReference type="PANTHER" id="PTHR48081">
    <property type="entry name" value="AB HYDROLASE SUPERFAMILY PROTEIN C4A8.06C"/>
    <property type="match status" value="1"/>
</dbReference>
<dbReference type="InterPro" id="IPR049492">
    <property type="entry name" value="BD-FAE-like_dom"/>
</dbReference>
<evidence type="ECO:0000259" key="2">
    <source>
        <dbReference type="Pfam" id="PF20434"/>
    </source>
</evidence>